<gene>
    <name evidence="1" type="ORF">LNAT_P0318</name>
</gene>
<comment type="caution">
    <text evidence="1">The sequence shown here is derived from an EMBL/GenBank/DDBJ whole genome shotgun (WGS) entry which is preliminary data.</text>
</comment>
<dbReference type="OrthoDB" id="5511368at2"/>
<accession>A0A292YBY5</accession>
<dbReference type="Proteomes" id="UP000217944">
    <property type="component" value="Unassembled WGS sequence"/>
</dbReference>
<evidence type="ECO:0000313" key="1">
    <source>
        <dbReference type="EMBL" id="GAX87023.1"/>
    </source>
</evidence>
<evidence type="ECO:0000313" key="2">
    <source>
        <dbReference type="Proteomes" id="UP000217944"/>
    </source>
</evidence>
<proteinExistence type="predicted"/>
<dbReference type="Pfam" id="PF14390">
    <property type="entry name" value="DUF4420"/>
    <property type="match status" value="1"/>
</dbReference>
<evidence type="ECO:0008006" key="3">
    <source>
        <dbReference type="Google" id="ProtNLM"/>
    </source>
</evidence>
<protein>
    <recommendedName>
        <fullName evidence="3">PD-(D/E)XK motif protein</fullName>
    </recommendedName>
</protein>
<reference evidence="1 2" key="1">
    <citation type="journal article" date="2017" name="Syst. Appl. Microbiol.">
        <title>Lebetimonas natsushimae sp. nov., a novel strictly anaerobic, moderately thermophilic chemoautotroph isolated from a deep-sea hydrothermal vent polychaete nest in the Mid-Okinawa Trough.</title>
        <authorList>
            <person name="Nagata R."/>
            <person name="Takaki Y."/>
            <person name="Tame A."/>
            <person name="Nunoura T."/>
            <person name="Muto H."/>
            <person name="Mino S."/>
            <person name="Sawayama S."/>
            <person name="Takai K."/>
            <person name="Nakagawa S."/>
        </authorList>
    </citation>
    <scope>NUCLEOTIDE SEQUENCE [LARGE SCALE GENOMIC DNA]</scope>
    <source>
        <strain evidence="1 2">HS1857</strain>
    </source>
</reference>
<dbReference type="RefSeq" id="WP_096258179.1">
    <property type="nucleotide sequence ID" value="NZ_BDME01000001.1"/>
</dbReference>
<name>A0A292YBY5_9BACT</name>
<sequence length="307" mass="36253">MNNYSKWDILLIPPEGRLSAILADKGNALKYSWAKNHYGEKILLVEGKLQKHFNNSDFNFKYIDLIPFKEGIQIILKNEEHTEIFENLCKDLIRSTKGINSEQKAINSLLLRIKKWQKLLSSLNRYLDKNFLKGLVGELLFIKKLLGHFDRREVLDFWKSPTEESVHDFIVNDTAIEIKTKTSKNIINISSYEQMFTELPKLYLYVYTLSECDRNKGFNIYDIIGEIKKLLSDEYLIFYFERLLVDYGFVSLKEYNEVYFSHIKEEAFKVGEGFPKIEKKSDAVINLKYSIKIDKIEEFKIEEKDMF</sequence>
<dbReference type="EMBL" id="BDME01000001">
    <property type="protein sequence ID" value="GAX87023.1"/>
    <property type="molecule type" value="Genomic_DNA"/>
</dbReference>
<dbReference type="InterPro" id="IPR025534">
    <property type="entry name" value="DUF4420"/>
</dbReference>
<dbReference type="AlphaFoldDB" id="A0A292YBY5"/>
<organism evidence="1 2">
    <name type="scientific">Lebetimonas natsushimae</name>
    <dbReference type="NCBI Taxonomy" id="1936991"/>
    <lineage>
        <taxon>Bacteria</taxon>
        <taxon>Pseudomonadati</taxon>
        <taxon>Campylobacterota</taxon>
        <taxon>Epsilonproteobacteria</taxon>
        <taxon>Nautiliales</taxon>
        <taxon>Nautiliaceae</taxon>
        <taxon>Lebetimonas</taxon>
    </lineage>
</organism>
<keyword evidence="2" id="KW-1185">Reference proteome</keyword>